<dbReference type="PANTHER" id="PTHR12815">
    <property type="entry name" value="SORTING AND ASSEMBLY MACHINERY SAMM50 PROTEIN FAMILY MEMBER"/>
    <property type="match status" value="1"/>
</dbReference>
<dbReference type="InterPro" id="IPR000184">
    <property type="entry name" value="Bac_surfAg_D15"/>
</dbReference>
<accession>A0A1F5UNL5</accession>
<keyword evidence="5" id="KW-0998">Cell outer membrane</keyword>
<dbReference type="Proteomes" id="UP000179157">
    <property type="component" value="Unassembled WGS sequence"/>
</dbReference>
<dbReference type="Gene3D" id="2.40.160.50">
    <property type="entry name" value="membrane protein fhac: a member of the omp85/tpsb transporter family"/>
    <property type="match status" value="1"/>
</dbReference>
<keyword evidence="3" id="KW-0732">Signal</keyword>
<dbReference type="InterPro" id="IPR034746">
    <property type="entry name" value="POTRA"/>
</dbReference>
<keyword evidence="2" id="KW-0812">Transmembrane</keyword>
<evidence type="ECO:0000256" key="1">
    <source>
        <dbReference type="ARBA" id="ARBA00004370"/>
    </source>
</evidence>
<dbReference type="PROSITE" id="PS51779">
    <property type="entry name" value="POTRA"/>
    <property type="match status" value="1"/>
</dbReference>
<dbReference type="EMBL" id="MFGX01000130">
    <property type="protein sequence ID" value="OGF52736.1"/>
    <property type="molecule type" value="Genomic_DNA"/>
</dbReference>
<keyword evidence="4" id="KW-0472">Membrane</keyword>
<dbReference type="STRING" id="1817864.A2Z21_08135"/>
<evidence type="ECO:0000256" key="5">
    <source>
        <dbReference type="ARBA" id="ARBA00023237"/>
    </source>
</evidence>
<protein>
    <recommendedName>
        <fullName evidence="6">POTRA domain-containing protein</fullName>
    </recommendedName>
</protein>
<evidence type="ECO:0000313" key="7">
    <source>
        <dbReference type="EMBL" id="OGF52736.1"/>
    </source>
</evidence>
<organism evidence="7 8">
    <name type="scientific">Fraserbacteria sp. (strain RBG_16_55_9)</name>
    <dbReference type="NCBI Taxonomy" id="1817864"/>
    <lineage>
        <taxon>Bacteria</taxon>
        <taxon>Candidatus Fraseribacteriota</taxon>
    </lineage>
</organism>
<sequence>MGQNSIPWYRLKTLAAFLLIVAGGLAALWLSPVEMAHAKQAPETGKTKVVEIQIEGNDHISARDIKAVLPFKEGDEITLPDALMRAELKLKDMGPLENATGDYRLVEDGIVVIFKVVENPVIQKIEITGNRDWNEGRRLDIPLIGLSLRWPLVDYLVTTERMLAILKDQEIQPGKVLNTNKLADALGIGEGGCAPNPPPASLCGEYKSKGYFLFAIGNVEPGETLKIQVLEGVIESIDLQGLEEPLKSEVLKMMADLPVLRPVKLQQMQEVLQRLAQSVYFETLRPEDVAFDKGSAPDQVRLVLNLKVLQLIEGSQAIKRIQFIGNTAFSEGELLPRVELPGGAADNYQLLTALQGVYRFYRKEGYFMVKFTKEQLVDEVLTLRVDEGRIGEIEIRQNSYPTLRLTSAGPVEVPVGNVQSPAEEPPSEQNSNILLQLLTHVSDFLGNILGTTAAKSGLPRTKPEIIAKTITLEPGQLVNQFRLADSYRKLLSLGYFKDVSFDFQPIESSSALKMIIDVAEQEKLGSLNGGFSVSSEGLVGQLSVNGKNLYGTGQDVSLQFDRGILGKAVMNWTLEYQSRTLVEGSDYFDIKLFNNNSNEKTSEEDDIPRPVKKAYFLNRVGVEASLAYPWEGVQLIFGLRHETFTKDFEGEDGPKIEHGLTDSISLTLNYDDRNNPLFATRGGLESFRVEQAGFFALGTEFTKLQATVIRHFSTLEDQNIAVRLVGGLGLDLLNDPQEQFMLGGSTTLRGITPERTPTMGYMNLEYRIQFIPTVFSIALFADVGSGLPFELKKSVGIEARVALPYVGPIRLAFAWPVTDRIEYFKVEFGFGSLF</sequence>
<feature type="domain" description="POTRA" evidence="6">
    <location>
        <begin position="47"/>
        <end position="119"/>
    </location>
</feature>
<evidence type="ECO:0000256" key="2">
    <source>
        <dbReference type="ARBA" id="ARBA00022692"/>
    </source>
</evidence>
<comment type="caution">
    <text evidence="7">The sequence shown here is derived from an EMBL/GenBank/DDBJ whole genome shotgun (WGS) entry which is preliminary data.</text>
</comment>
<name>A0A1F5UNL5_FRAXR</name>
<evidence type="ECO:0000313" key="8">
    <source>
        <dbReference type="Proteomes" id="UP000179157"/>
    </source>
</evidence>
<dbReference type="PANTHER" id="PTHR12815:SF47">
    <property type="entry name" value="TRANSLOCATION AND ASSEMBLY MODULE SUBUNIT TAMA"/>
    <property type="match status" value="1"/>
</dbReference>
<gene>
    <name evidence="7" type="ORF">A2Z21_08135</name>
</gene>
<evidence type="ECO:0000259" key="6">
    <source>
        <dbReference type="PROSITE" id="PS51779"/>
    </source>
</evidence>
<dbReference type="AlphaFoldDB" id="A0A1F5UNL5"/>
<dbReference type="Pfam" id="PF01103">
    <property type="entry name" value="Omp85"/>
    <property type="match status" value="1"/>
</dbReference>
<reference evidence="7 8" key="1">
    <citation type="journal article" date="2016" name="Nat. Commun.">
        <title>Thousands of microbial genomes shed light on interconnected biogeochemical processes in an aquifer system.</title>
        <authorList>
            <person name="Anantharaman K."/>
            <person name="Brown C.T."/>
            <person name="Hug L.A."/>
            <person name="Sharon I."/>
            <person name="Castelle C.J."/>
            <person name="Probst A.J."/>
            <person name="Thomas B.C."/>
            <person name="Singh A."/>
            <person name="Wilkins M.J."/>
            <person name="Karaoz U."/>
            <person name="Brodie E.L."/>
            <person name="Williams K.H."/>
            <person name="Hubbard S.S."/>
            <person name="Banfield J.F."/>
        </authorList>
    </citation>
    <scope>NUCLEOTIDE SEQUENCE [LARGE SCALE GENOMIC DNA]</scope>
    <source>
        <strain evidence="8">RBG_16_55_9</strain>
    </source>
</reference>
<comment type="subcellular location">
    <subcellularLocation>
        <location evidence="1">Membrane</location>
    </subcellularLocation>
</comment>
<dbReference type="Gene3D" id="3.10.20.310">
    <property type="entry name" value="membrane protein fhac"/>
    <property type="match status" value="3"/>
</dbReference>
<proteinExistence type="predicted"/>
<dbReference type="InterPro" id="IPR010827">
    <property type="entry name" value="BamA/TamA_POTRA"/>
</dbReference>
<evidence type="ECO:0000256" key="4">
    <source>
        <dbReference type="ARBA" id="ARBA00023136"/>
    </source>
</evidence>
<dbReference type="Pfam" id="PF07244">
    <property type="entry name" value="POTRA"/>
    <property type="match status" value="1"/>
</dbReference>
<dbReference type="InterPro" id="IPR039910">
    <property type="entry name" value="D15-like"/>
</dbReference>
<evidence type="ECO:0000256" key="3">
    <source>
        <dbReference type="ARBA" id="ARBA00022729"/>
    </source>
</evidence>
<dbReference type="GO" id="GO:0019867">
    <property type="term" value="C:outer membrane"/>
    <property type="evidence" value="ECO:0007669"/>
    <property type="project" value="InterPro"/>
</dbReference>